<dbReference type="GO" id="GO:0016757">
    <property type="term" value="F:glycosyltransferase activity"/>
    <property type="evidence" value="ECO:0007669"/>
    <property type="project" value="UniProtKB-KW"/>
</dbReference>
<dbReference type="Gene3D" id="3.90.550.10">
    <property type="entry name" value="Spore Coat Polysaccharide Biosynthesis Protein SpsA, Chain A"/>
    <property type="match status" value="1"/>
</dbReference>
<proteinExistence type="inferred from homology"/>
<dbReference type="PANTHER" id="PTHR43179">
    <property type="entry name" value="RHAMNOSYLTRANSFERASE WBBL"/>
    <property type="match status" value="1"/>
</dbReference>
<evidence type="ECO:0000256" key="1">
    <source>
        <dbReference type="ARBA" id="ARBA00006739"/>
    </source>
</evidence>
<dbReference type="InterPro" id="IPR006446">
    <property type="entry name" value="RhaTrfase"/>
</dbReference>
<dbReference type="InterPro" id="IPR029044">
    <property type="entry name" value="Nucleotide-diphossugar_trans"/>
</dbReference>
<dbReference type="RefSeq" id="WP_169787362.1">
    <property type="nucleotide sequence ID" value="NZ_CYHA01000001.1"/>
</dbReference>
<evidence type="ECO:0000256" key="3">
    <source>
        <dbReference type="ARBA" id="ARBA00022679"/>
    </source>
</evidence>
<accession>A0A0K6GSV9</accession>
<dbReference type="Pfam" id="PF00535">
    <property type="entry name" value="Glycos_transf_2"/>
    <property type="match status" value="1"/>
</dbReference>
<keyword evidence="3 5" id="KW-0808">Transferase</keyword>
<dbReference type="AlphaFoldDB" id="A0A0K6GSV9"/>
<evidence type="ECO:0000259" key="4">
    <source>
        <dbReference type="Pfam" id="PF00535"/>
    </source>
</evidence>
<dbReference type="InterPro" id="IPR001173">
    <property type="entry name" value="Glyco_trans_2-like"/>
</dbReference>
<evidence type="ECO:0000313" key="5">
    <source>
        <dbReference type="EMBL" id="CUA81717.1"/>
    </source>
</evidence>
<evidence type="ECO:0000256" key="2">
    <source>
        <dbReference type="ARBA" id="ARBA00022676"/>
    </source>
</evidence>
<protein>
    <submittedName>
        <fullName evidence="5">L-rhamnosyltransferase</fullName>
    </submittedName>
</protein>
<sequence length="305" mass="34510">MVGAIIVLYYPDETNLKALLDSLKNQVAAIYLIDNTPFGQIQYNESYFKNYSPICIYKSLGNNKGIAKAQNEGISLAIKKGCTHVLLLDQDSCPARNMVFKLIQEETRLKNLGRKVAAVGPLFIEKKGSSSATAIRHKFLHVEKIPILKDMKEAVETDHIIASGSLISVDSLTEIGLMMEELFIDWVDVEWGLRAKSKGYSCFITPSTIMKHSIGDEVVFFLGKKISLHSTTRNYYIVRNLAFLLRKNHLDWNWRSISILRIPKYIVFYTWKSNHKLNTLKTLTQALYHGLIGKTGAIPNSIVKK</sequence>
<dbReference type="EMBL" id="CYHA01000001">
    <property type="protein sequence ID" value="CUA81717.1"/>
    <property type="molecule type" value="Genomic_DNA"/>
</dbReference>
<dbReference type="PANTHER" id="PTHR43179:SF12">
    <property type="entry name" value="GALACTOFURANOSYLTRANSFERASE GLFT2"/>
    <property type="match status" value="1"/>
</dbReference>
<reference evidence="6" key="1">
    <citation type="submission" date="2015-08" db="EMBL/GenBank/DDBJ databases">
        <authorList>
            <person name="Varghese N."/>
        </authorList>
    </citation>
    <scope>NUCLEOTIDE SEQUENCE [LARGE SCALE GENOMIC DNA]</scope>
    <source>
        <strain evidence="6">DSM 17901</strain>
    </source>
</reference>
<keyword evidence="6" id="KW-1185">Reference proteome</keyword>
<dbReference type="STRING" id="375574.GCA_001418035_00360"/>
<dbReference type="CDD" id="cd02526">
    <property type="entry name" value="GT2_RfbF_like"/>
    <property type="match status" value="1"/>
</dbReference>
<gene>
    <name evidence="5" type="ORF">Ga0061063_0561</name>
</gene>
<dbReference type="Proteomes" id="UP000243535">
    <property type="component" value="Unassembled WGS sequence"/>
</dbReference>
<feature type="domain" description="Glycosyltransferase 2-like" evidence="4">
    <location>
        <begin position="5"/>
        <end position="128"/>
    </location>
</feature>
<name>A0A0K6GSV9_9NEIS</name>
<keyword evidence="2" id="KW-0328">Glycosyltransferase</keyword>
<evidence type="ECO:0000313" key="6">
    <source>
        <dbReference type="Proteomes" id="UP000243535"/>
    </source>
</evidence>
<organism evidence="5 6">
    <name type="scientific">Gulbenkiania indica</name>
    <dbReference type="NCBI Taxonomy" id="375574"/>
    <lineage>
        <taxon>Bacteria</taxon>
        <taxon>Pseudomonadati</taxon>
        <taxon>Pseudomonadota</taxon>
        <taxon>Betaproteobacteria</taxon>
        <taxon>Neisseriales</taxon>
        <taxon>Chromobacteriaceae</taxon>
        <taxon>Gulbenkiania</taxon>
    </lineage>
</organism>
<dbReference type="SUPFAM" id="SSF53448">
    <property type="entry name" value="Nucleotide-diphospho-sugar transferases"/>
    <property type="match status" value="1"/>
</dbReference>
<dbReference type="NCBIfam" id="TIGR01556">
    <property type="entry name" value="rhamnosyltran"/>
    <property type="match status" value="1"/>
</dbReference>
<comment type="similarity">
    <text evidence="1">Belongs to the glycosyltransferase 2 family.</text>
</comment>